<comment type="caution">
    <text evidence="2">The sequence shown here is derived from an EMBL/GenBank/DDBJ whole genome shotgun (WGS) entry which is preliminary data.</text>
</comment>
<dbReference type="InterPro" id="IPR011990">
    <property type="entry name" value="TPR-like_helical_dom_sf"/>
</dbReference>
<gene>
    <name evidence="2" type="ORF">KFK09_016316</name>
</gene>
<dbReference type="OrthoDB" id="5860513at2759"/>
<protein>
    <submittedName>
        <fullName evidence="2">Uncharacterized protein</fullName>
    </submittedName>
</protein>
<proteinExistence type="predicted"/>
<dbReference type="Gene3D" id="1.25.40.10">
    <property type="entry name" value="Tetratricopeptide repeat domain"/>
    <property type="match status" value="1"/>
</dbReference>
<reference evidence="2" key="1">
    <citation type="journal article" date="2022" name="Front. Genet.">
        <title>Chromosome-Scale Assembly of the Dendrobium nobile Genome Provides Insights Into the Molecular Mechanism of the Biosynthesis of the Medicinal Active Ingredient of Dendrobium.</title>
        <authorList>
            <person name="Xu Q."/>
            <person name="Niu S.-C."/>
            <person name="Li K.-L."/>
            <person name="Zheng P.-J."/>
            <person name="Zhang X.-J."/>
            <person name="Jia Y."/>
            <person name="Liu Y."/>
            <person name="Niu Y.-X."/>
            <person name="Yu L.-H."/>
            <person name="Chen D.-F."/>
            <person name="Zhang G.-Q."/>
        </authorList>
    </citation>
    <scope>NUCLEOTIDE SEQUENCE</scope>
    <source>
        <tissue evidence="2">Leaf</tissue>
    </source>
</reference>
<keyword evidence="3" id="KW-1185">Reference proteome</keyword>
<evidence type="ECO:0000256" key="1">
    <source>
        <dbReference type="SAM" id="MobiDB-lite"/>
    </source>
</evidence>
<sequence length="784" mass="87990">MDCRRRSAVDDVRSRKTRAVDEDRRRIRWAIDEDRHRRRWAFDDDRRRRRREIDDYPPLELPLQWRDPPPHYPHEDSCQRRRAIYHDRRYEALRVAQVEAAIDRIDALCVDFMHSVETIMSRSATIPTPLLCSANQHSASASSPNPTQHLSSELLTIPGLQHAKPHTRPPLFQQTISRLNLPACPESRIDADLHLVEGEGFEGPSRFPAHKIQLESQIRVPTDSIQLKLTGPFLAPLNSAVTDPPVLPAQTEYPLQAPFLHSDSDSVESCAEEDAKAYTQPSDTCVPEAETSSDVHRRPIITTGSSTNRQQRFDRHRWPPDLSSDSDLIPVSPSHWLQPSAESANHAHCGFNRAPAPLQCPSATRTSACNLCKALIKFAIASYALTRTSSGPARLQRYSGVQWPISRSTSPTTALTSAFSPDLSSAACTGTSSSPPASPALLRSAAHPRAASRASGNPAESCPASKLVQPASGSIFRKVRGYISESIMVQQRVFGTVGKACCYPLQDELSVYYKLLPVLEWQSATSSVGWKLSKMPEMILANTTANREQKLIRIDPFDFEMLGVPGVQRHDYEDFNSKRSELLFGQILFSILSQNGWANTAKSMEKQSLISWSKMTNAHAKLGFARNYYGDEVLQHFEGAIRNGFEPFVYISNGLMSLHAKCGDIKSFNNVFDEMAEKKLFLWHALIGEFNNKQLSQMALEFVDGIRSSLCDSIWDKEFVPMDNYVLFDHDIESYALFDTDGNHVPQGLVKKVGELFERVLEDANDENKIFDPGICLLQQSLFQ</sequence>
<feature type="compositionally biased region" description="Low complexity" evidence="1">
    <location>
        <begin position="427"/>
        <end position="455"/>
    </location>
</feature>
<dbReference type="Proteomes" id="UP000829196">
    <property type="component" value="Unassembled WGS sequence"/>
</dbReference>
<name>A0A8T3AZ66_DENNO</name>
<dbReference type="EMBL" id="JAGYWB010000012">
    <property type="protein sequence ID" value="KAI0501371.1"/>
    <property type="molecule type" value="Genomic_DNA"/>
</dbReference>
<organism evidence="2 3">
    <name type="scientific">Dendrobium nobile</name>
    <name type="common">Orchid</name>
    <dbReference type="NCBI Taxonomy" id="94219"/>
    <lineage>
        <taxon>Eukaryota</taxon>
        <taxon>Viridiplantae</taxon>
        <taxon>Streptophyta</taxon>
        <taxon>Embryophyta</taxon>
        <taxon>Tracheophyta</taxon>
        <taxon>Spermatophyta</taxon>
        <taxon>Magnoliopsida</taxon>
        <taxon>Liliopsida</taxon>
        <taxon>Asparagales</taxon>
        <taxon>Orchidaceae</taxon>
        <taxon>Epidendroideae</taxon>
        <taxon>Malaxideae</taxon>
        <taxon>Dendrobiinae</taxon>
        <taxon>Dendrobium</taxon>
    </lineage>
</organism>
<evidence type="ECO:0000313" key="3">
    <source>
        <dbReference type="Proteomes" id="UP000829196"/>
    </source>
</evidence>
<dbReference type="AlphaFoldDB" id="A0A8T3AZ66"/>
<accession>A0A8T3AZ66</accession>
<feature type="region of interest" description="Disordered" evidence="1">
    <location>
        <begin position="427"/>
        <end position="465"/>
    </location>
</feature>
<evidence type="ECO:0000313" key="2">
    <source>
        <dbReference type="EMBL" id="KAI0501371.1"/>
    </source>
</evidence>